<organism evidence="2 3">
    <name type="scientific">Chitinasiproducens palmae</name>
    <dbReference type="NCBI Taxonomy" id="1770053"/>
    <lineage>
        <taxon>Bacteria</taxon>
        <taxon>Pseudomonadati</taxon>
        <taxon>Pseudomonadota</taxon>
        <taxon>Betaproteobacteria</taxon>
        <taxon>Burkholderiales</taxon>
        <taxon>Burkholderiaceae</taxon>
        <taxon>Chitinasiproducens</taxon>
    </lineage>
</organism>
<reference evidence="3" key="1">
    <citation type="submission" date="2016-09" db="EMBL/GenBank/DDBJ databases">
        <authorList>
            <person name="Varghese N."/>
            <person name="Submissions S."/>
        </authorList>
    </citation>
    <scope>NUCLEOTIDE SEQUENCE [LARGE SCALE GENOMIC DNA]</scope>
    <source>
        <strain evidence="3">JS23</strain>
    </source>
</reference>
<feature type="signal peptide" evidence="1">
    <location>
        <begin position="1"/>
        <end position="27"/>
    </location>
</feature>
<name>A0A1H2PPZ7_9BURK</name>
<gene>
    <name evidence="2" type="ORF">SAMN05216551_10565</name>
</gene>
<evidence type="ECO:0000256" key="1">
    <source>
        <dbReference type="SAM" id="SignalP"/>
    </source>
</evidence>
<dbReference type="Proteomes" id="UP000243719">
    <property type="component" value="Unassembled WGS sequence"/>
</dbReference>
<proteinExistence type="predicted"/>
<evidence type="ECO:0000313" key="3">
    <source>
        <dbReference type="Proteomes" id="UP000243719"/>
    </source>
</evidence>
<evidence type="ECO:0000313" key="2">
    <source>
        <dbReference type="EMBL" id="SDV48405.1"/>
    </source>
</evidence>
<dbReference type="EMBL" id="FNLO01000005">
    <property type="protein sequence ID" value="SDV48405.1"/>
    <property type="molecule type" value="Genomic_DNA"/>
</dbReference>
<keyword evidence="1" id="KW-0732">Signal</keyword>
<dbReference type="RefSeq" id="WP_139169610.1">
    <property type="nucleotide sequence ID" value="NZ_FNLO01000005.1"/>
</dbReference>
<dbReference type="AlphaFoldDB" id="A0A1H2PPZ7"/>
<protein>
    <submittedName>
        <fullName evidence="2">Uncharacterized protein</fullName>
    </submittedName>
</protein>
<accession>A0A1H2PPZ7</accession>
<keyword evidence="3" id="KW-1185">Reference proteome</keyword>
<dbReference type="STRING" id="1770053.SAMN05216551_10565"/>
<feature type="chain" id="PRO_5017309245" evidence="1">
    <location>
        <begin position="28"/>
        <end position="69"/>
    </location>
</feature>
<sequence length="69" mass="7560">MSLKKFILLAASATTLAGALAPVAAEAAPRRQCRIVHVHGHAERHCWVPRHRMAPRPVHYAPPPPPMGR</sequence>